<evidence type="ECO:0000313" key="5">
    <source>
        <dbReference type="Proteomes" id="UP000799778"/>
    </source>
</evidence>
<keyword evidence="2 3" id="KW-0040">ANK repeat</keyword>
<dbReference type="PROSITE" id="PS50088">
    <property type="entry name" value="ANK_REPEAT"/>
    <property type="match status" value="3"/>
</dbReference>
<feature type="repeat" description="ANK" evidence="3">
    <location>
        <begin position="186"/>
        <end position="215"/>
    </location>
</feature>
<reference evidence="4" key="1">
    <citation type="journal article" date="2020" name="Stud. Mycol.">
        <title>101 Dothideomycetes genomes: a test case for predicting lifestyles and emergence of pathogens.</title>
        <authorList>
            <person name="Haridas S."/>
            <person name="Albert R."/>
            <person name="Binder M."/>
            <person name="Bloem J."/>
            <person name="Labutti K."/>
            <person name="Salamov A."/>
            <person name="Andreopoulos B."/>
            <person name="Baker S."/>
            <person name="Barry K."/>
            <person name="Bills G."/>
            <person name="Bluhm B."/>
            <person name="Cannon C."/>
            <person name="Castanera R."/>
            <person name="Culley D."/>
            <person name="Daum C."/>
            <person name="Ezra D."/>
            <person name="Gonzalez J."/>
            <person name="Henrissat B."/>
            <person name="Kuo A."/>
            <person name="Liang C."/>
            <person name="Lipzen A."/>
            <person name="Lutzoni F."/>
            <person name="Magnuson J."/>
            <person name="Mondo S."/>
            <person name="Nolan M."/>
            <person name="Ohm R."/>
            <person name="Pangilinan J."/>
            <person name="Park H.-J."/>
            <person name="Ramirez L."/>
            <person name="Alfaro M."/>
            <person name="Sun H."/>
            <person name="Tritt A."/>
            <person name="Yoshinaga Y."/>
            <person name="Zwiers L.-H."/>
            <person name="Turgeon B."/>
            <person name="Goodwin S."/>
            <person name="Spatafora J."/>
            <person name="Crous P."/>
            <person name="Grigoriev I."/>
        </authorList>
    </citation>
    <scope>NUCLEOTIDE SEQUENCE</scope>
    <source>
        <strain evidence="4">CBS 175.79</strain>
    </source>
</reference>
<dbReference type="AlphaFoldDB" id="A0A6A5XY89"/>
<organism evidence="4 5">
    <name type="scientific">Aaosphaeria arxii CBS 175.79</name>
    <dbReference type="NCBI Taxonomy" id="1450172"/>
    <lineage>
        <taxon>Eukaryota</taxon>
        <taxon>Fungi</taxon>
        <taxon>Dikarya</taxon>
        <taxon>Ascomycota</taxon>
        <taxon>Pezizomycotina</taxon>
        <taxon>Dothideomycetes</taxon>
        <taxon>Pleosporomycetidae</taxon>
        <taxon>Pleosporales</taxon>
        <taxon>Pleosporales incertae sedis</taxon>
        <taxon>Aaosphaeria</taxon>
    </lineage>
</organism>
<dbReference type="PROSITE" id="PS50297">
    <property type="entry name" value="ANK_REP_REGION"/>
    <property type="match status" value="3"/>
</dbReference>
<protein>
    <submittedName>
        <fullName evidence="4">Ankyrin</fullName>
    </submittedName>
</protein>
<evidence type="ECO:0000256" key="3">
    <source>
        <dbReference type="PROSITE-ProRule" id="PRU00023"/>
    </source>
</evidence>
<keyword evidence="1" id="KW-0677">Repeat</keyword>
<feature type="repeat" description="ANK" evidence="3">
    <location>
        <begin position="85"/>
        <end position="110"/>
    </location>
</feature>
<dbReference type="GeneID" id="54289271"/>
<evidence type="ECO:0000313" key="4">
    <source>
        <dbReference type="EMBL" id="KAF2018278.1"/>
    </source>
</evidence>
<name>A0A6A5XY89_9PLEO</name>
<evidence type="ECO:0000256" key="2">
    <source>
        <dbReference type="ARBA" id="ARBA00023043"/>
    </source>
</evidence>
<dbReference type="OrthoDB" id="5369447at2759"/>
<sequence>MAEAAYGGHSDILRYFMNNTPRTDGQKPWSPYVEAETDQIPKEWGSAVLPDLVVLYAAKGGKPSVMQTLIDYGLHVDHQMDKIGSPLAVAIINNNVELVQFLLSKGADPNDMYWIPQDTFLSAAAALPSTEILTLLLDHGADVESSMALNGAAEKGRIESAKILLDRGADVDQILSYPFIEAVLGTALHVAVKNEQEDFVKFLLEHGARKDLVNAEGLTPKDLAVSLGCEKIAKSLE</sequence>
<evidence type="ECO:0000256" key="1">
    <source>
        <dbReference type="ARBA" id="ARBA00022737"/>
    </source>
</evidence>
<dbReference type="PANTHER" id="PTHR24126">
    <property type="entry name" value="ANKYRIN REPEAT, PH AND SEC7 DOMAIN CONTAINING PROTEIN SECG-RELATED"/>
    <property type="match status" value="1"/>
</dbReference>
<dbReference type="SUPFAM" id="SSF48403">
    <property type="entry name" value="Ankyrin repeat"/>
    <property type="match status" value="1"/>
</dbReference>
<dbReference type="RefSeq" id="XP_033386617.1">
    <property type="nucleotide sequence ID" value="XM_033531874.1"/>
</dbReference>
<dbReference type="Proteomes" id="UP000799778">
    <property type="component" value="Unassembled WGS sequence"/>
</dbReference>
<gene>
    <name evidence="4" type="ORF">BU24DRAFT_461229</name>
</gene>
<dbReference type="InterPro" id="IPR036770">
    <property type="entry name" value="Ankyrin_rpt-contain_sf"/>
</dbReference>
<keyword evidence="5" id="KW-1185">Reference proteome</keyword>
<dbReference type="SMART" id="SM00248">
    <property type="entry name" value="ANK"/>
    <property type="match status" value="4"/>
</dbReference>
<feature type="repeat" description="ANK" evidence="3">
    <location>
        <begin position="144"/>
        <end position="176"/>
    </location>
</feature>
<dbReference type="PANTHER" id="PTHR24126:SF14">
    <property type="entry name" value="ANK_REP_REGION DOMAIN-CONTAINING PROTEIN"/>
    <property type="match status" value="1"/>
</dbReference>
<accession>A0A6A5XY89</accession>
<dbReference type="InterPro" id="IPR002110">
    <property type="entry name" value="Ankyrin_rpt"/>
</dbReference>
<dbReference type="Gene3D" id="1.25.40.20">
    <property type="entry name" value="Ankyrin repeat-containing domain"/>
    <property type="match status" value="2"/>
</dbReference>
<proteinExistence type="predicted"/>
<dbReference type="Pfam" id="PF12796">
    <property type="entry name" value="Ank_2"/>
    <property type="match status" value="2"/>
</dbReference>
<dbReference type="EMBL" id="ML978068">
    <property type="protein sequence ID" value="KAF2018278.1"/>
    <property type="molecule type" value="Genomic_DNA"/>
</dbReference>